<dbReference type="InterPro" id="IPR004154">
    <property type="entry name" value="Anticodon-bd"/>
</dbReference>
<comment type="subcellular location">
    <subcellularLocation>
        <location evidence="8">Cytoplasm</location>
    </subcellularLocation>
</comment>
<dbReference type="Gene3D" id="3.40.50.800">
    <property type="entry name" value="Anticodon-binding domain"/>
    <property type="match status" value="1"/>
</dbReference>
<dbReference type="SUPFAM" id="SSF55681">
    <property type="entry name" value="Class II aaRS and biotin synthetases"/>
    <property type="match status" value="1"/>
</dbReference>
<dbReference type="Proteomes" id="UP000248724">
    <property type="component" value="Unassembled WGS sequence"/>
</dbReference>
<comment type="similarity">
    <text evidence="8">Belongs to the class-II aminoacyl-tRNA synthetase family. ProS type 3 subfamily.</text>
</comment>
<dbReference type="GO" id="GO:0017101">
    <property type="term" value="C:aminoacyl-tRNA synthetase multienzyme complex"/>
    <property type="evidence" value="ECO:0007669"/>
    <property type="project" value="TreeGrafter"/>
</dbReference>
<dbReference type="GO" id="GO:0004827">
    <property type="term" value="F:proline-tRNA ligase activity"/>
    <property type="evidence" value="ECO:0007669"/>
    <property type="project" value="UniProtKB-UniRule"/>
</dbReference>
<comment type="caution">
    <text evidence="10">The sequence shown here is derived from an EMBL/GenBank/DDBJ whole genome shotgun (WGS) entry which is preliminary data.</text>
</comment>
<evidence type="ECO:0000256" key="8">
    <source>
        <dbReference type="HAMAP-Rule" id="MF_01571"/>
    </source>
</evidence>
<dbReference type="GO" id="GO:0006433">
    <property type="term" value="P:prolyl-tRNA aminoacylation"/>
    <property type="evidence" value="ECO:0007669"/>
    <property type="project" value="UniProtKB-UniRule"/>
</dbReference>
<dbReference type="SUPFAM" id="SSF64586">
    <property type="entry name" value="C-terminal domain of ProRS"/>
    <property type="match status" value="1"/>
</dbReference>
<dbReference type="InterPro" id="IPR045864">
    <property type="entry name" value="aa-tRNA-synth_II/BPL/LPL"/>
</dbReference>
<comment type="catalytic activity">
    <reaction evidence="7 8">
        <text>tRNA(Pro) + L-proline + ATP = L-prolyl-tRNA(Pro) + AMP + diphosphate</text>
        <dbReference type="Rhea" id="RHEA:14305"/>
        <dbReference type="Rhea" id="RHEA-COMP:9700"/>
        <dbReference type="Rhea" id="RHEA-COMP:9702"/>
        <dbReference type="ChEBI" id="CHEBI:30616"/>
        <dbReference type="ChEBI" id="CHEBI:33019"/>
        <dbReference type="ChEBI" id="CHEBI:60039"/>
        <dbReference type="ChEBI" id="CHEBI:78442"/>
        <dbReference type="ChEBI" id="CHEBI:78532"/>
        <dbReference type="ChEBI" id="CHEBI:456215"/>
        <dbReference type="EC" id="6.1.1.15"/>
    </reaction>
</comment>
<dbReference type="PANTHER" id="PTHR43382">
    <property type="entry name" value="PROLYL-TRNA SYNTHETASE"/>
    <property type="match status" value="1"/>
</dbReference>
<dbReference type="PRINTS" id="PR01046">
    <property type="entry name" value="TRNASYNTHPRO"/>
</dbReference>
<keyword evidence="5 8" id="KW-0648">Protein biosynthesis</keyword>
<dbReference type="Pfam" id="PF00587">
    <property type="entry name" value="tRNA-synt_2b"/>
    <property type="match status" value="1"/>
</dbReference>
<dbReference type="HAMAP" id="MF_01571">
    <property type="entry name" value="Pro_tRNA_synth_type3"/>
    <property type="match status" value="1"/>
</dbReference>
<dbReference type="AlphaFoldDB" id="A0A2W6ACH8"/>
<dbReference type="InterPro" id="IPR004499">
    <property type="entry name" value="Pro-tRNA-ligase_IIa_arc-type"/>
</dbReference>
<keyword evidence="3 8" id="KW-0547">Nucleotide-binding</keyword>
<dbReference type="EC" id="6.1.1.15" evidence="8"/>
<dbReference type="PANTHER" id="PTHR43382:SF2">
    <property type="entry name" value="BIFUNCTIONAL GLUTAMATE_PROLINE--TRNA LIGASE"/>
    <property type="match status" value="1"/>
</dbReference>
<evidence type="ECO:0000256" key="4">
    <source>
        <dbReference type="ARBA" id="ARBA00022840"/>
    </source>
</evidence>
<dbReference type="GO" id="GO:0005524">
    <property type="term" value="F:ATP binding"/>
    <property type="evidence" value="ECO:0007669"/>
    <property type="project" value="UniProtKB-UniRule"/>
</dbReference>
<dbReference type="InterPro" id="IPR017449">
    <property type="entry name" value="Pro-tRNA_synth_II"/>
</dbReference>
<keyword evidence="2 8" id="KW-0436">Ligase</keyword>
<evidence type="ECO:0000256" key="6">
    <source>
        <dbReference type="ARBA" id="ARBA00023146"/>
    </source>
</evidence>
<evidence type="ECO:0000256" key="5">
    <source>
        <dbReference type="ARBA" id="ARBA00022917"/>
    </source>
</evidence>
<evidence type="ECO:0000256" key="3">
    <source>
        <dbReference type="ARBA" id="ARBA00022741"/>
    </source>
</evidence>
<comment type="function">
    <text evidence="8">Catalyzes the attachment of proline to tRNA(Pro) in a two-step reaction: proline is first activated by ATP to form Pro-AMP and then transferred to the acceptor end of tRNA(Pro).</text>
</comment>
<sequence>MAREHSPKQIASKSEDFDRWYVDVVRRAELADYTPVRGCMVIRPYGFALWERTRDALDGMIKRTGHENMYFPLFIPESYLAKEAEHVEGFAPEVAWVTHGGDKELEERLAIRPTSETIICSMYADWIHSWRDLPVLINQWVNVCRWEKRTRLFLRTTEFLWQEGHTFHATDEEAAAEVDTMLECYRELAEEWLAIPVIKGRKTESEKFAGARYTLSIEAMMSDGWALQAGTSHHLAQNFTTAYGISYSDRDNTLQHPFQTSWGLSTRIIGGLIMAHGDEAGLVVPPRVAPTQVVVVPIARSNDEEAMRLVEEACAQLEREAGTDVRMRVDRREGMRPGEKFAHWELRGIPLRITVGAKDLADGNVTVVRRVDGEQSQVPLQGLGARLQGLLDEAQLATRARAQRLLDERSVDVASMDELVAAFAEEPMFASGPFCNRAECETAVKGAVHALTVRILRADRSADGAPCLACGRPADDVALMARAY</sequence>
<feature type="domain" description="Aminoacyl-transfer RNA synthetases class-II family profile" evidence="9">
    <location>
        <begin position="18"/>
        <end position="285"/>
    </location>
</feature>
<dbReference type="NCBIfam" id="TIGR00408">
    <property type="entry name" value="proS_fam_I"/>
    <property type="match status" value="1"/>
</dbReference>
<dbReference type="InterPro" id="IPR002316">
    <property type="entry name" value="Pro-tRNA-ligase_IIa"/>
</dbReference>
<keyword evidence="4 8" id="KW-0067">ATP-binding</keyword>
<dbReference type="EMBL" id="QHBU01000119">
    <property type="protein sequence ID" value="PZR81224.1"/>
    <property type="molecule type" value="Genomic_DNA"/>
</dbReference>
<dbReference type="Gene3D" id="3.30.930.10">
    <property type="entry name" value="Bira Bifunctional Protein, Domain 2"/>
    <property type="match status" value="1"/>
</dbReference>
<dbReference type="SMART" id="SM00946">
    <property type="entry name" value="ProRS-C_1"/>
    <property type="match status" value="1"/>
</dbReference>
<dbReference type="InterPro" id="IPR006195">
    <property type="entry name" value="aa-tRNA-synth_II"/>
</dbReference>
<evidence type="ECO:0000313" key="10">
    <source>
        <dbReference type="EMBL" id="PZR81224.1"/>
    </source>
</evidence>
<keyword evidence="1 8" id="KW-0963">Cytoplasm</keyword>
<dbReference type="Gene3D" id="3.30.110.30">
    <property type="entry name" value="C-terminal domain of ProRS"/>
    <property type="match status" value="1"/>
</dbReference>
<keyword evidence="6 8" id="KW-0030">Aminoacyl-tRNA synthetase</keyword>
<dbReference type="InterPro" id="IPR002314">
    <property type="entry name" value="aa-tRNA-synt_IIb"/>
</dbReference>
<protein>
    <recommendedName>
        <fullName evidence="8">Proline--tRNA ligase</fullName>
        <ecNumber evidence="8">6.1.1.15</ecNumber>
    </recommendedName>
    <alternativeName>
        <fullName evidence="8">Prolyl-tRNA synthetase</fullName>
        <shortName evidence="8">ProRS</shortName>
    </alternativeName>
</protein>
<dbReference type="GO" id="GO:0005737">
    <property type="term" value="C:cytoplasm"/>
    <property type="evidence" value="ECO:0007669"/>
    <property type="project" value="UniProtKB-SubCell"/>
</dbReference>
<dbReference type="Pfam" id="PF03129">
    <property type="entry name" value="HGTP_anticodon"/>
    <property type="match status" value="1"/>
</dbReference>
<evidence type="ECO:0000256" key="7">
    <source>
        <dbReference type="ARBA" id="ARBA00047671"/>
    </source>
</evidence>
<dbReference type="InterPro" id="IPR033721">
    <property type="entry name" value="ProRS_core_arch_euk"/>
</dbReference>
<dbReference type="FunFam" id="3.30.930.10:FF:000037">
    <property type="entry name" value="Proline--tRNA ligase"/>
    <property type="match status" value="1"/>
</dbReference>
<reference evidence="10 11" key="1">
    <citation type="journal article" date="2017" name="Nature">
        <title>Atmospheric trace gases support primary production in Antarctic desert surface soil.</title>
        <authorList>
            <person name="Ji M."/>
            <person name="Greening C."/>
            <person name="Vanwonterghem I."/>
            <person name="Carere C.R."/>
            <person name="Bay S.K."/>
            <person name="Steen J.A."/>
            <person name="Montgomery K."/>
            <person name="Lines T."/>
            <person name="Beardall J."/>
            <person name="van Dorst J."/>
            <person name="Snape I."/>
            <person name="Stott M.B."/>
            <person name="Hugenholtz P."/>
            <person name="Ferrari B.C."/>
        </authorList>
    </citation>
    <scope>NUCLEOTIDE SEQUENCE [LARGE SCALE GENOMIC DNA]</scope>
    <source>
        <strain evidence="10">RRmetagenome_bin12</strain>
    </source>
</reference>
<proteinExistence type="inferred from homology"/>
<comment type="subunit">
    <text evidence="8">Homodimer.</text>
</comment>
<dbReference type="SUPFAM" id="SSF52954">
    <property type="entry name" value="Class II aaRS ABD-related"/>
    <property type="match status" value="1"/>
</dbReference>
<evidence type="ECO:0000256" key="1">
    <source>
        <dbReference type="ARBA" id="ARBA00022490"/>
    </source>
</evidence>
<dbReference type="PROSITE" id="PS50862">
    <property type="entry name" value="AA_TRNA_LIGASE_II"/>
    <property type="match status" value="1"/>
</dbReference>
<evidence type="ECO:0000256" key="2">
    <source>
        <dbReference type="ARBA" id="ARBA00022598"/>
    </source>
</evidence>
<evidence type="ECO:0000313" key="11">
    <source>
        <dbReference type="Proteomes" id="UP000248724"/>
    </source>
</evidence>
<evidence type="ECO:0000259" key="9">
    <source>
        <dbReference type="PROSITE" id="PS50862"/>
    </source>
</evidence>
<dbReference type="InterPro" id="IPR036621">
    <property type="entry name" value="Anticodon-bd_dom_sf"/>
</dbReference>
<name>A0A2W6ACH8_9BACT</name>
<accession>A0A2W6ACH8</accession>
<gene>
    <name evidence="8" type="primary">proS</name>
    <name evidence="10" type="ORF">DLM65_06370</name>
</gene>
<organism evidence="10 11">
    <name type="scientific">Candidatus Aeolococcus gillhamiae</name>
    <dbReference type="NCBI Taxonomy" id="3127015"/>
    <lineage>
        <taxon>Bacteria</taxon>
        <taxon>Bacillati</taxon>
        <taxon>Candidatus Dormiibacterota</taxon>
        <taxon>Candidatus Dormibacteria</taxon>
        <taxon>Candidatus Aeolococcales</taxon>
        <taxon>Candidatus Aeolococcaceae</taxon>
        <taxon>Candidatus Aeolococcus</taxon>
    </lineage>
</organism>
<dbReference type="Pfam" id="PF09180">
    <property type="entry name" value="ProRS-C_1"/>
    <property type="match status" value="1"/>
</dbReference>
<dbReference type="InterPro" id="IPR016061">
    <property type="entry name" value="Pro-tRNA_ligase_II_C"/>
</dbReference>
<dbReference type="CDD" id="cd00778">
    <property type="entry name" value="ProRS_core_arch_euk"/>
    <property type="match status" value="1"/>
</dbReference>
<comment type="domain">
    <text evidence="8">Consists of three domains: the N-terminal catalytic domain, the anticodon-binding domain and the C-terminal extension.</text>
</comment>